<evidence type="ECO:0000256" key="12">
    <source>
        <dbReference type="ARBA" id="ARBA00022695"/>
    </source>
</evidence>
<keyword evidence="16" id="KW-0594">Phospholipid biosynthesis</keyword>
<evidence type="ECO:0000256" key="20">
    <source>
        <dbReference type="ARBA" id="ARBA00032253"/>
    </source>
</evidence>
<evidence type="ECO:0000256" key="11">
    <source>
        <dbReference type="ARBA" id="ARBA00022692"/>
    </source>
</evidence>
<keyword evidence="13 24" id="KW-1133">Transmembrane helix</keyword>
<dbReference type="EMBL" id="JADKCH010000011">
    <property type="protein sequence ID" value="MBK8573101.1"/>
    <property type="molecule type" value="Genomic_DNA"/>
</dbReference>
<accession>A0A936F335</accession>
<dbReference type="EC" id="2.7.7.41" evidence="6"/>
<comment type="similarity">
    <text evidence="5">Belongs to the CDS family.</text>
</comment>
<proteinExistence type="inferred from homology"/>
<keyword evidence="12 25" id="KW-0548">Nucleotidyltransferase</keyword>
<name>A0A936F335_9BACT</name>
<protein>
    <recommendedName>
        <fullName evidence="7">Phosphatidate cytidylyltransferase</fullName>
        <ecNumber evidence="6">2.7.7.41</ecNumber>
    </recommendedName>
    <alternativeName>
        <fullName evidence="20">CDP-DAG synthase</fullName>
    </alternativeName>
    <alternativeName>
        <fullName evidence="22">CDP-DG synthase</fullName>
    </alternativeName>
    <alternativeName>
        <fullName evidence="18">CDP-diacylglycerol synthase</fullName>
    </alternativeName>
    <alternativeName>
        <fullName evidence="21">CDP-diglyceride pyrophosphorylase</fullName>
    </alternativeName>
    <alternativeName>
        <fullName evidence="23">CDP-diglyceride synthase</fullName>
    </alternativeName>
    <alternativeName>
        <fullName evidence="19">CTP:phosphatidate cytidylyltransferase</fullName>
    </alternativeName>
</protein>
<comment type="caution">
    <text evidence="25">The sequence shown here is derived from an EMBL/GenBank/DDBJ whole genome shotgun (WGS) entry which is preliminary data.</text>
</comment>
<keyword evidence="10" id="KW-0808">Transferase</keyword>
<evidence type="ECO:0000256" key="15">
    <source>
        <dbReference type="ARBA" id="ARBA00023136"/>
    </source>
</evidence>
<comment type="pathway">
    <text evidence="3">Phospholipid metabolism; CDP-diacylglycerol biosynthesis; CDP-diacylglycerol from sn-glycerol 3-phosphate: step 3/3.</text>
</comment>
<keyword evidence="11 24" id="KW-0812">Transmembrane</keyword>
<feature type="transmembrane region" description="Helical" evidence="24">
    <location>
        <begin position="127"/>
        <end position="148"/>
    </location>
</feature>
<dbReference type="AlphaFoldDB" id="A0A936F335"/>
<evidence type="ECO:0000256" key="4">
    <source>
        <dbReference type="ARBA" id="ARBA00005189"/>
    </source>
</evidence>
<keyword evidence="17" id="KW-1208">Phospholipid metabolism</keyword>
<sequence length="295" mass="31867">MERTTPKVDTKNLTVRVATALVFGVFFFSLLWFGDRPWAPWTFLAVMAGAIVMGMREMTLIARARGFNPSLVAGVLVAWGFLGHFFLATGHQDPLPLWLVLSFGAFIIHFGALFFDGKLEEALPSQAITWLGALYLGLGLGLQLKLFLLQGTLPRTGSRLILSLFIITWFGDTAAYFVGSFFGKHKLAPRVSPKKSWEGAIGNFAGNLLGASLMKATVCSEWSLVDVVALALLLGTAGQLGDLVESTWKRSAGVKDSNAGGVSIPGHGGMLDRVDSLVFAAPVLYAYVHFVHGFN</sequence>
<evidence type="ECO:0000256" key="24">
    <source>
        <dbReference type="SAM" id="Phobius"/>
    </source>
</evidence>
<feature type="transmembrane region" description="Helical" evidence="24">
    <location>
        <begin position="95"/>
        <end position="115"/>
    </location>
</feature>
<dbReference type="GO" id="GO:0005886">
    <property type="term" value="C:plasma membrane"/>
    <property type="evidence" value="ECO:0007669"/>
    <property type="project" value="UniProtKB-SubCell"/>
</dbReference>
<keyword evidence="8" id="KW-1003">Cell membrane</keyword>
<evidence type="ECO:0000256" key="22">
    <source>
        <dbReference type="ARBA" id="ARBA00032743"/>
    </source>
</evidence>
<evidence type="ECO:0000256" key="9">
    <source>
        <dbReference type="ARBA" id="ARBA00022516"/>
    </source>
</evidence>
<evidence type="ECO:0000256" key="14">
    <source>
        <dbReference type="ARBA" id="ARBA00023098"/>
    </source>
</evidence>
<comment type="subcellular location">
    <subcellularLocation>
        <location evidence="2">Cell membrane</location>
        <topology evidence="2">Multi-pass membrane protein</topology>
    </subcellularLocation>
</comment>
<feature type="transmembrane region" description="Helical" evidence="24">
    <location>
        <begin position="38"/>
        <end position="55"/>
    </location>
</feature>
<evidence type="ECO:0000256" key="3">
    <source>
        <dbReference type="ARBA" id="ARBA00005119"/>
    </source>
</evidence>
<evidence type="ECO:0000256" key="1">
    <source>
        <dbReference type="ARBA" id="ARBA00001698"/>
    </source>
</evidence>
<evidence type="ECO:0000313" key="26">
    <source>
        <dbReference type="Proteomes" id="UP000709959"/>
    </source>
</evidence>
<evidence type="ECO:0000256" key="10">
    <source>
        <dbReference type="ARBA" id="ARBA00022679"/>
    </source>
</evidence>
<organism evidence="25 26">
    <name type="scientific">Candidatus Geothrix odensensis</name>
    <dbReference type="NCBI Taxonomy" id="2954440"/>
    <lineage>
        <taxon>Bacteria</taxon>
        <taxon>Pseudomonadati</taxon>
        <taxon>Acidobacteriota</taxon>
        <taxon>Holophagae</taxon>
        <taxon>Holophagales</taxon>
        <taxon>Holophagaceae</taxon>
        <taxon>Geothrix</taxon>
    </lineage>
</organism>
<comment type="pathway">
    <text evidence="4">Lipid metabolism.</text>
</comment>
<gene>
    <name evidence="25" type="ORF">IPN91_10725</name>
</gene>
<dbReference type="GO" id="GO:0004605">
    <property type="term" value="F:phosphatidate cytidylyltransferase activity"/>
    <property type="evidence" value="ECO:0007669"/>
    <property type="project" value="UniProtKB-EC"/>
</dbReference>
<evidence type="ECO:0000256" key="16">
    <source>
        <dbReference type="ARBA" id="ARBA00023209"/>
    </source>
</evidence>
<evidence type="ECO:0000256" key="2">
    <source>
        <dbReference type="ARBA" id="ARBA00004651"/>
    </source>
</evidence>
<evidence type="ECO:0000256" key="17">
    <source>
        <dbReference type="ARBA" id="ARBA00023264"/>
    </source>
</evidence>
<dbReference type="Proteomes" id="UP000709959">
    <property type="component" value="Unassembled WGS sequence"/>
</dbReference>
<keyword evidence="9" id="KW-0444">Lipid biosynthesis</keyword>
<reference evidence="25 26" key="1">
    <citation type="submission" date="2020-10" db="EMBL/GenBank/DDBJ databases">
        <title>Connecting structure to function with the recovery of over 1000 high-quality activated sludge metagenome-assembled genomes encoding full-length rRNA genes using long-read sequencing.</title>
        <authorList>
            <person name="Singleton C.M."/>
            <person name="Petriglieri F."/>
            <person name="Kristensen J.M."/>
            <person name="Kirkegaard R.H."/>
            <person name="Michaelsen T.Y."/>
            <person name="Andersen M.H."/>
            <person name="Karst S.M."/>
            <person name="Dueholm M.S."/>
            <person name="Nielsen P.H."/>
            <person name="Albertsen M."/>
        </authorList>
    </citation>
    <scope>NUCLEOTIDE SEQUENCE [LARGE SCALE GENOMIC DNA]</scope>
    <source>
        <strain evidence="25">OdNE_18-Q3-R46-58_MAXAC.008</strain>
    </source>
</reference>
<evidence type="ECO:0000256" key="19">
    <source>
        <dbReference type="ARBA" id="ARBA00031825"/>
    </source>
</evidence>
<feature type="transmembrane region" description="Helical" evidence="24">
    <location>
        <begin position="12"/>
        <end position="32"/>
    </location>
</feature>
<evidence type="ECO:0000256" key="21">
    <source>
        <dbReference type="ARBA" id="ARBA00032396"/>
    </source>
</evidence>
<keyword evidence="14" id="KW-0443">Lipid metabolism</keyword>
<dbReference type="PANTHER" id="PTHR46382">
    <property type="entry name" value="PHOSPHATIDATE CYTIDYLYLTRANSFERASE"/>
    <property type="match status" value="1"/>
</dbReference>
<evidence type="ECO:0000256" key="6">
    <source>
        <dbReference type="ARBA" id="ARBA00012487"/>
    </source>
</evidence>
<evidence type="ECO:0000256" key="23">
    <source>
        <dbReference type="ARBA" id="ARBA00033406"/>
    </source>
</evidence>
<dbReference type="Pfam" id="PF01148">
    <property type="entry name" value="CTP_transf_1"/>
    <property type="match status" value="1"/>
</dbReference>
<evidence type="ECO:0000313" key="25">
    <source>
        <dbReference type="EMBL" id="MBK8573101.1"/>
    </source>
</evidence>
<comment type="catalytic activity">
    <reaction evidence="1">
        <text>a 1,2-diacyl-sn-glycero-3-phosphate + CTP + H(+) = a CDP-1,2-diacyl-sn-glycerol + diphosphate</text>
        <dbReference type="Rhea" id="RHEA:16229"/>
        <dbReference type="ChEBI" id="CHEBI:15378"/>
        <dbReference type="ChEBI" id="CHEBI:33019"/>
        <dbReference type="ChEBI" id="CHEBI:37563"/>
        <dbReference type="ChEBI" id="CHEBI:58332"/>
        <dbReference type="ChEBI" id="CHEBI:58608"/>
        <dbReference type="EC" id="2.7.7.41"/>
    </reaction>
</comment>
<keyword evidence="15 24" id="KW-0472">Membrane</keyword>
<feature type="transmembrane region" description="Helical" evidence="24">
    <location>
        <begin position="160"/>
        <end position="182"/>
    </location>
</feature>
<evidence type="ECO:0000256" key="7">
    <source>
        <dbReference type="ARBA" id="ARBA00019373"/>
    </source>
</evidence>
<dbReference type="PANTHER" id="PTHR46382:SF1">
    <property type="entry name" value="PHOSPHATIDATE CYTIDYLYLTRANSFERASE"/>
    <property type="match status" value="1"/>
</dbReference>
<feature type="transmembrane region" description="Helical" evidence="24">
    <location>
        <begin position="67"/>
        <end position="89"/>
    </location>
</feature>
<evidence type="ECO:0000256" key="13">
    <source>
        <dbReference type="ARBA" id="ARBA00022989"/>
    </source>
</evidence>
<dbReference type="GO" id="GO:0016024">
    <property type="term" value="P:CDP-diacylglycerol biosynthetic process"/>
    <property type="evidence" value="ECO:0007669"/>
    <property type="project" value="TreeGrafter"/>
</dbReference>
<evidence type="ECO:0000256" key="8">
    <source>
        <dbReference type="ARBA" id="ARBA00022475"/>
    </source>
</evidence>
<evidence type="ECO:0000256" key="5">
    <source>
        <dbReference type="ARBA" id="ARBA00010185"/>
    </source>
</evidence>
<evidence type="ECO:0000256" key="18">
    <source>
        <dbReference type="ARBA" id="ARBA00029893"/>
    </source>
</evidence>